<protein>
    <submittedName>
        <fullName evidence="6">MarR family transcriptional regulator</fullName>
    </submittedName>
</protein>
<gene>
    <name evidence="6" type="ORF">E1956_33595</name>
</gene>
<evidence type="ECO:0000313" key="7">
    <source>
        <dbReference type="Proteomes" id="UP000295727"/>
    </source>
</evidence>
<dbReference type="PANTHER" id="PTHR42756:SF1">
    <property type="entry name" value="TRANSCRIPTIONAL REPRESSOR OF EMRAB OPERON"/>
    <property type="match status" value="1"/>
</dbReference>
<proteinExistence type="predicted"/>
<name>A0A4P7D5Z5_9BURK</name>
<feature type="domain" description="HTH marR-type" evidence="5">
    <location>
        <begin position="45"/>
        <end position="178"/>
    </location>
</feature>
<sequence length="191" mass="21387">MSKSNSGVAHASLDHAPPGEASNDASSKASNVAAAKLSPELFDERGRTVPWMARTVRRLYDALGQKILDRENLAIAYWYYLRVLAERGELNQLELSKRVGIASTTAVPALDNLEKRGLVQRVRDPKDRRKYYVSLKDEGRRLVDDMLPAIAELHSTSLDGIAARDMQVFWKVAHQIEKNLIEMSRDDAALD</sequence>
<dbReference type="AlphaFoldDB" id="A0A4P7D5Z5"/>
<dbReference type="Gene3D" id="1.10.10.10">
    <property type="entry name" value="Winged helix-like DNA-binding domain superfamily/Winged helix DNA-binding domain"/>
    <property type="match status" value="1"/>
</dbReference>
<dbReference type="PROSITE" id="PS50995">
    <property type="entry name" value="HTH_MARR_2"/>
    <property type="match status" value="1"/>
</dbReference>
<evidence type="ECO:0000259" key="5">
    <source>
        <dbReference type="PROSITE" id="PS50995"/>
    </source>
</evidence>
<dbReference type="SMART" id="SM00347">
    <property type="entry name" value="HTH_MARR"/>
    <property type="match status" value="1"/>
</dbReference>
<feature type="compositionally biased region" description="Low complexity" evidence="4">
    <location>
        <begin position="21"/>
        <end position="30"/>
    </location>
</feature>
<evidence type="ECO:0000256" key="4">
    <source>
        <dbReference type="SAM" id="MobiDB-lite"/>
    </source>
</evidence>
<dbReference type="GO" id="GO:0003677">
    <property type="term" value="F:DNA binding"/>
    <property type="evidence" value="ECO:0007669"/>
    <property type="project" value="UniProtKB-KW"/>
</dbReference>
<keyword evidence="1" id="KW-0805">Transcription regulation</keyword>
<dbReference type="PRINTS" id="PR00598">
    <property type="entry name" value="HTHMARR"/>
</dbReference>
<dbReference type="OrthoDB" id="5951092at2"/>
<dbReference type="Proteomes" id="UP000295727">
    <property type="component" value="Chromosome 3"/>
</dbReference>
<organism evidence="6 7">
    <name type="scientific">Paraburkholderia pallida</name>
    <dbReference type="NCBI Taxonomy" id="2547399"/>
    <lineage>
        <taxon>Bacteria</taxon>
        <taxon>Pseudomonadati</taxon>
        <taxon>Pseudomonadota</taxon>
        <taxon>Betaproteobacteria</taxon>
        <taxon>Burkholderiales</taxon>
        <taxon>Burkholderiaceae</taxon>
        <taxon>Paraburkholderia</taxon>
    </lineage>
</organism>
<evidence type="ECO:0000256" key="3">
    <source>
        <dbReference type="ARBA" id="ARBA00023163"/>
    </source>
</evidence>
<dbReference type="Pfam" id="PF01047">
    <property type="entry name" value="MarR"/>
    <property type="match status" value="1"/>
</dbReference>
<dbReference type="RefSeq" id="WP_134757310.1">
    <property type="nucleotide sequence ID" value="NZ_CP038150.1"/>
</dbReference>
<dbReference type="GO" id="GO:0003700">
    <property type="term" value="F:DNA-binding transcription factor activity"/>
    <property type="evidence" value="ECO:0007669"/>
    <property type="project" value="InterPro"/>
</dbReference>
<accession>A0A4P7D5Z5</accession>
<dbReference type="InterPro" id="IPR000835">
    <property type="entry name" value="HTH_MarR-typ"/>
</dbReference>
<keyword evidence="7" id="KW-1185">Reference proteome</keyword>
<dbReference type="KEGG" id="ppai:E1956_33595"/>
<dbReference type="SUPFAM" id="SSF46785">
    <property type="entry name" value="Winged helix' DNA-binding domain"/>
    <property type="match status" value="1"/>
</dbReference>
<dbReference type="EMBL" id="CP038150">
    <property type="protein sequence ID" value="QBR02054.1"/>
    <property type="molecule type" value="Genomic_DNA"/>
</dbReference>
<evidence type="ECO:0000256" key="1">
    <source>
        <dbReference type="ARBA" id="ARBA00023015"/>
    </source>
</evidence>
<evidence type="ECO:0000313" key="6">
    <source>
        <dbReference type="EMBL" id="QBR02054.1"/>
    </source>
</evidence>
<dbReference type="PANTHER" id="PTHR42756">
    <property type="entry name" value="TRANSCRIPTIONAL REGULATOR, MARR"/>
    <property type="match status" value="1"/>
</dbReference>
<dbReference type="InterPro" id="IPR036388">
    <property type="entry name" value="WH-like_DNA-bd_sf"/>
</dbReference>
<dbReference type="CDD" id="cd00090">
    <property type="entry name" value="HTH_ARSR"/>
    <property type="match status" value="1"/>
</dbReference>
<dbReference type="InterPro" id="IPR011991">
    <property type="entry name" value="ArsR-like_HTH"/>
</dbReference>
<feature type="region of interest" description="Disordered" evidence="4">
    <location>
        <begin position="1"/>
        <end position="30"/>
    </location>
</feature>
<evidence type="ECO:0000256" key="2">
    <source>
        <dbReference type="ARBA" id="ARBA00023125"/>
    </source>
</evidence>
<dbReference type="InterPro" id="IPR036390">
    <property type="entry name" value="WH_DNA-bd_sf"/>
</dbReference>
<keyword evidence="2" id="KW-0238">DNA-binding</keyword>
<keyword evidence="3" id="KW-0804">Transcription</keyword>
<reference evidence="6 7" key="1">
    <citation type="submission" date="2019-03" db="EMBL/GenBank/DDBJ databases">
        <title>Paraburkholderia sp. 7MH5, isolated from subtropical forest soil.</title>
        <authorList>
            <person name="Gao Z.-H."/>
            <person name="Qiu L.-H."/>
        </authorList>
    </citation>
    <scope>NUCLEOTIDE SEQUENCE [LARGE SCALE GENOMIC DNA]</scope>
    <source>
        <strain evidence="6 7">7MH5</strain>
    </source>
</reference>